<dbReference type="EMBL" id="JAPZBS010000005">
    <property type="protein sequence ID" value="KAJ5369921.1"/>
    <property type="molecule type" value="Genomic_DNA"/>
</dbReference>
<proteinExistence type="predicted"/>
<evidence type="ECO:0000313" key="2">
    <source>
        <dbReference type="Proteomes" id="UP001147782"/>
    </source>
</evidence>
<gene>
    <name evidence="1" type="ORF">N7496_006013</name>
</gene>
<dbReference type="AlphaFoldDB" id="A0A9W9S0Y6"/>
<evidence type="ECO:0000313" key="1">
    <source>
        <dbReference type="EMBL" id="KAJ5369921.1"/>
    </source>
</evidence>
<organism evidence="1 2">
    <name type="scientific">Penicillium cataractarum</name>
    <dbReference type="NCBI Taxonomy" id="2100454"/>
    <lineage>
        <taxon>Eukaryota</taxon>
        <taxon>Fungi</taxon>
        <taxon>Dikarya</taxon>
        <taxon>Ascomycota</taxon>
        <taxon>Pezizomycotina</taxon>
        <taxon>Eurotiomycetes</taxon>
        <taxon>Eurotiomycetidae</taxon>
        <taxon>Eurotiales</taxon>
        <taxon>Aspergillaceae</taxon>
        <taxon>Penicillium</taxon>
    </lineage>
</organism>
<dbReference type="RefSeq" id="XP_056554355.1">
    <property type="nucleotide sequence ID" value="XM_056698942.1"/>
</dbReference>
<protein>
    <submittedName>
        <fullName evidence="1">Uncharacterized protein</fullName>
    </submittedName>
</protein>
<keyword evidence="2" id="KW-1185">Reference proteome</keyword>
<dbReference type="Proteomes" id="UP001147782">
    <property type="component" value="Unassembled WGS sequence"/>
</dbReference>
<accession>A0A9W9S0Y6</accession>
<name>A0A9W9S0Y6_9EURO</name>
<reference evidence="1" key="2">
    <citation type="journal article" date="2023" name="IMA Fungus">
        <title>Comparative genomic study of the Penicillium genus elucidates a diverse pangenome and 15 lateral gene transfer events.</title>
        <authorList>
            <person name="Petersen C."/>
            <person name="Sorensen T."/>
            <person name="Nielsen M.R."/>
            <person name="Sondergaard T.E."/>
            <person name="Sorensen J.L."/>
            <person name="Fitzpatrick D.A."/>
            <person name="Frisvad J.C."/>
            <person name="Nielsen K.L."/>
        </authorList>
    </citation>
    <scope>NUCLEOTIDE SEQUENCE</scope>
    <source>
        <strain evidence="1">IBT 29864</strain>
    </source>
</reference>
<dbReference type="GeneID" id="81438121"/>
<reference evidence="1" key="1">
    <citation type="submission" date="2022-11" db="EMBL/GenBank/DDBJ databases">
        <authorList>
            <person name="Petersen C."/>
        </authorList>
    </citation>
    <scope>NUCLEOTIDE SEQUENCE</scope>
    <source>
        <strain evidence="1">IBT 29864</strain>
    </source>
</reference>
<sequence>MGKGGEERTAGLPHDLSLKLREKGNTAVACDAERLGEQLSLAVNLFIDTCNSPVRDVGVELI</sequence>
<comment type="caution">
    <text evidence="1">The sequence shown here is derived from an EMBL/GenBank/DDBJ whole genome shotgun (WGS) entry which is preliminary data.</text>
</comment>